<dbReference type="InterPro" id="IPR036388">
    <property type="entry name" value="WH-like_DNA-bd_sf"/>
</dbReference>
<accession>A0A3G8JU77</accession>
<keyword evidence="2" id="KW-0805">Transcription regulation</keyword>
<dbReference type="OrthoDB" id="5244716at2"/>
<evidence type="ECO:0000256" key="1">
    <source>
        <dbReference type="ARBA" id="ARBA00010641"/>
    </source>
</evidence>
<protein>
    <submittedName>
        <fullName evidence="9">RNA polymerase sigma factor CnrH</fullName>
    </submittedName>
</protein>
<dbReference type="InterPro" id="IPR013249">
    <property type="entry name" value="RNA_pol_sigma70_r4_t2"/>
</dbReference>
<keyword evidence="5" id="KW-0804">Transcription</keyword>
<gene>
    <name evidence="9" type="primary">cnrH</name>
    <name evidence="9" type="ORF">D7316_05335</name>
</gene>
<keyword evidence="10" id="KW-1185">Reference proteome</keyword>
<dbReference type="EMBL" id="CP033972">
    <property type="protein sequence ID" value="AZG48714.1"/>
    <property type="molecule type" value="Genomic_DNA"/>
</dbReference>
<name>A0A3G8JU77_9ACTN</name>
<evidence type="ECO:0000259" key="7">
    <source>
        <dbReference type="Pfam" id="PF04542"/>
    </source>
</evidence>
<dbReference type="PANTHER" id="PTHR43133">
    <property type="entry name" value="RNA POLYMERASE ECF-TYPE SIGMA FACTO"/>
    <property type="match status" value="1"/>
</dbReference>
<dbReference type="Gene3D" id="1.10.10.10">
    <property type="entry name" value="Winged helix-like DNA-binding domain superfamily/Winged helix DNA-binding domain"/>
    <property type="match status" value="1"/>
</dbReference>
<sequence>MSDDELAAAAAVGDREAFGVLVARVSPGLLRYLRRMISDPLAAEDLAQDTLLHAWKGLPDFGFRSSFRTWMFSIAHRKTVDHHRRHREIPTDEERFADLADPQPLPADQAEHASLVDALRAELRNLPTTSRATWWLRETEGLSTEEISRVLQISTGSVRGHLQRSRKYLSVRLAPWRPGAPPTTARDRPDRDTPTHQDPRGARP</sequence>
<feature type="region of interest" description="Disordered" evidence="6">
    <location>
        <begin position="171"/>
        <end position="204"/>
    </location>
</feature>
<proteinExistence type="inferred from homology"/>
<dbReference type="SUPFAM" id="SSF88659">
    <property type="entry name" value="Sigma3 and sigma4 domains of RNA polymerase sigma factors"/>
    <property type="match status" value="1"/>
</dbReference>
<evidence type="ECO:0000256" key="6">
    <source>
        <dbReference type="SAM" id="MobiDB-lite"/>
    </source>
</evidence>
<dbReference type="AlphaFoldDB" id="A0A3G8JU77"/>
<dbReference type="Pfam" id="PF04542">
    <property type="entry name" value="Sigma70_r2"/>
    <property type="match status" value="1"/>
</dbReference>
<reference evidence="9 10" key="1">
    <citation type="submission" date="2018-11" db="EMBL/GenBank/DDBJ databases">
        <title>Gordonia insulae sp. nov., isolated from an island soil.</title>
        <authorList>
            <person name="Kim Y.S."/>
            <person name="Kim S.B."/>
        </authorList>
    </citation>
    <scope>NUCLEOTIDE SEQUENCE [LARGE SCALE GENOMIC DNA]</scope>
    <source>
        <strain evidence="9 10">MMS17-SY073</strain>
    </source>
</reference>
<feature type="domain" description="RNA polymerase sigma-70 region 2" evidence="7">
    <location>
        <begin position="21"/>
        <end position="87"/>
    </location>
</feature>
<feature type="domain" description="RNA polymerase sigma factor 70 region 4 type 2" evidence="8">
    <location>
        <begin position="118"/>
        <end position="169"/>
    </location>
</feature>
<dbReference type="Pfam" id="PF08281">
    <property type="entry name" value="Sigma70_r4_2"/>
    <property type="match status" value="1"/>
</dbReference>
<organism evidence="9 10">
    <name type="scientific">Gordonia insulae</name>
    <dbReference type="NCBI Taxonomy" id="2420509"/>
    <lineage>
        <taxon>Bacteria</taxon>
        <taxon>Bacillati</taxon>
        <taxon>Actinomycetota</taxon>
        <taxon>Actinomycetes</taxon>
        <taxon>Mycobacteriales</taxon>
        <taxon>Gordoniaceae</taxon>
        <taxon>Gordonia</taxon>
    </lineage>
</organism>
<keyword evidence="4" id="KW-0238">DNA-binding</keyword>
<dbReference type="KEGG" id="gom:D7316_05335"/>
<evidence type="ECO:0000313" key="10">
    <source>
        <dbReference type="Proteomes" id="UP000271469"/>
    </source>
</evidence>
<dbReference type="InterPro" id="IPR013324">
    <property type="entry name" value="RNA_pol_sigma_r3/r4-like"/>
</dbReference>
<dbReference type="Gene3D" id="1.10.1740.10">
    <property type="match status" value="1"/>
</dbReference>
<dbReference type="InterPro" id="IPR007627">
    <property type="entry name" value="RNA_pol_sigma70_r2"/>
</dbReference>
<evidence type="ECO:0000256" key="5">
    <source>
        <dbReference type="ARBA" id="ARBA00023163"/>
    </source>
</evidence>
<dbReference type="InterPro" id="IPR014284">
    <property type="entry name" value="RNA_pol_sigma-70_dom"/>
</dbReference>
<dbReference type="GO" id="GO:0016987">
    <property type="term" value="F:sigma factor activity"/>
    <property type="evidence" value="ECO:0007669"/>
    <property type="project" value="UniProtKB-KW"/>
</dbReference>
<evidence type="ECO:0000313" key="9">
    <source>
        <dbReference type="EMBL" id="AZG48714.1"/>
    </source>
</evidence>
<dbReference type="GO" id="GO:0006352">
    <property type="term" value="P:DNA-templated transcription initiation"/>
    <property type="evidence" value="ECO:0007669"/>
    <property type="project" value="InterPro"/>
</dbReference>
<evidence type="ECO:0000256" key="2">
    <source>
        <dbReference type="ARBA" id="ARBA00023015"/>
    </source>
</evidence>
<dbReference type="InterPro" id="IPR039425">
    <property type="entry name" value="RNA_pol_sigma-70-like"/>
</dbReference>
<dbReference type="GO" id="GO:0003677">
    <property type="term" value="F:DNA binding"/>
    <property type="evidence" value="ECO:0007669"/>
    <property type="project" value="UniProtKB-KW"/>
</dbReference>
<dbReference type="RefSeq" id="WP_124711596.1">
    <property type="nucleotide sequence ID" value="NZ_CP033972.1"/>
</dbReference>
<comment type="similarity">
    <text evidence="1">Belongs to the sigma-70 factor family. ECF subfamily.</text>
</comment>
<dbReference type="PANTHER" id="PTHR43133:SF8">
    <property type="entry name" value="RNA POLYMERASE SIGMA FACTOR HI_1459-RELATED"/>
    <property type="match status" value="1"/>
</dbReference>
<dbReference type="SUPFAM" id="SSF88946">
    <property type="entry name" value="Sigma2 domain of RNA polymerase sigma factors"/>
    <property type="match status" value="1"/>
</dbReference>
<evidence type="ECO:0000256" key="3">
    <source>
        <dbReference type="ARBA" id="ARBA00023082"/>
    </source>
</evidence>
<evidence type="ECO:0000256" key="4">
    <source>
        <dbReference type="ARBA" id="ARBA00023125"/>
    </source>
</evidence>
<keyword evidence="3" id="KW-0731">Sigma factor</keyword>
<evidence type="ECO:0000259" key="8">
    <source>
        <dbReference type="Pfam" id="PF08281"/>
    </source>
</evidence>
<dbReference type="InterPro" id="IPR013325">
    <property type="entry name" value="RNA_pol_sigma_r2"/>
</dbReference>
<feature type="compositionally biased region" description="Basic and acidic residues" evidence="6">
    <location>
        <begin position="185"/>
        <end position="204"/>
    </location>
</feature>
<dbReference type="Proteomes" id="UP000271469">
    <property type="component" value="Chromosome"/>
</dbReference>
<dbReference type="NCBIfam" id="TIGR02937">
    <property type="entry name" value="sigma70-ECF"/>
    <property type="match status" value="1"/>
</dbReference>